<dbReference type="InterPro" id="IPR051531">
    <property type="entry name" value="N-acetyltransferase"/>
</dbReference>
<comment type="caution">
    <text evidence="2">The sequence shown here is derived from an EMBL/GenBank/DDBJ whole genome shotgun (WGS) entry which is preliminary data.</text>
</comment>
<dbReference type="EMBL" id="JBGJLR010000022">
    <property type="protein sequence ID" value="MEZ2740850.1"/>
    <property type="molecule type" value="Genomic_DNA"/>
</dbReference>
<keyword evidence="2" id="KW-0012">Acyltransferase</keyword>
<sequence>MKRVRELETTRLLLRQWKDTDYPAFARMSADAETMRYFPSVLTENESRVIADRCRALIESRGWGGWAAENKASKEFIGWIGLHVPSAELPFAPCVEIGWRLARHAWGKGLATEGASAALDFAWHELGLSEVVAFTTLGNKRSERVMQRLGMVRDALTFEHPALPQGHPLRAHVLYRKTLLQG</sequence>
<evidence type="ECO:0000313" key="3">
    <source>
        <dbReference type="Proteomes" id="UP001567350"/>
    </source>
</evidence>
<dbReference type="Gene3D" id="3.40.630.30">
    <property type="match status" value="1"/>
</dbReference>
<feature type="domain" description="N-acetyltransferase" evidence="1">
    <location>
        <begin position="12"/>
        <end position="180"/>
    </location>
</feature>
<dbReference type="PROSITE" id="PS51186">
    <property type="entry name" value="GNAT"/>
    <property type="match status" value="1"/>
</dbReference>
<gene>
    <name evidence="2" type="ORF">ACBP88_15600</name>
</gene>
<protein>
    <submittedName>
        <fullName evidence="2">GNAT family N-acetyltransferase</fullName>
        <ecNumber evidence="2">2.3.-.-</ecNumber>
    </submittedName>
</protein>
<dbReference type="PANTHER" id="PTHR43792">
    <property type="entry name" value="GNAT FAMILY, PUTATIVE (AFU_ORTHOLOGUE AFUA_3G00765)-RELATED-RELATED"/>
    <property type="match status" value="1"/>
</dbReference>
<keyword evidence="2" id="KW-0808">Transferase</keyword>
<dbReference type="InterPro" id="IPR016181">
    <property type="entry name" value="Acyl_CoA_acyltransferase"/>
</dbReference>
<accession>A0ABV4IG90</accession>
<proteinExistence type="predicted"/>
<organism evidence="2 3">
    <name type="scientific">Comamonas jiangduensis</name>
    <dbReference type="NCBI Taxonomy" id="1194168"/>
    <lineage>
        <taxon>Bacteria</taxon>
        <taxon>Pseudomonadati</taxon>
        <taxon>Pseudomonadota</taxon>
        <taxon>Betaproteobacteria</taxon>
        <taxon>Burkholderiales</taxon>
        <taxon>Comamonadaceae</taxon>
        <taxon>Comamonas</taxon>
    </lineage>
</organism>
<reference evidence="2 3" key="1">
    <citation type="submission" date="2024-08" db="EMBL/GenBank/DDBJ databases">
        <authorList>
            <person name="Feng Z."/>
            <person name="Ronholm J."/>
        </authorList>
    </citation>
    <scope>NUCLEOTIDE SEQUENCE [LARGE SCALE GENOMIC DNA]</scope>
    <source>
        <strain evidence="2 3">4-AB0-8</strain>
    </source>
</reference>
<dbReference type="Proteomes" id="UP001567350">
    <property type="component" value="Unassembled WGS sequence"/>
</dbReference>
<evidence type="ECO:0000313" key="2">
    <source>
        <dbReference type="EMBL" id="MEZ2740850.1"/>
    </source>
</evidence>
<dbReference type="PANTHER" id="PTHR43792:SF1">
    <property type="entry name" value="N-ACETYLTRANSFERASE DOMAIN-CONTAINING PROTEIN"/>
    <property type="match status" value="1"/>
</dbReference>
<dbReference type="Pfam" id="PF13302">
    <property type="entry name" value="Acetyltransf_3"/>
    <property type="match status" value="1"/>
</dbReference>
<keyword evidence="3" id="KW-1185">Reference proteome</keyword>
<dbReference type="SUPFAM" id="SSF55729">
    <property type="entry name" value="Acyl-CoA N-acyltransferases (Nat)"/>
    <property type="match status" value="1"/>
</dbReference>
<name>A0ABV4IG90_9BURK</name>
<dbReference type="EC" id="2.3.-.-" evidence="2"/>
<dbReference type="InterPro" id="IPR000182">
    <property type="entry name" value="GNAT_dom"/>
</dbReference>
<evidence type="ECO:0000259" key="1">
    <source>
        <dbReference type="PROSITE" id="PS51186"/>
    </source>
</evidence>
<dbReference type="RefSeq" id="WP_370891913.1">
    <property type="nucleotide sequence ID" value="NZ_JBGJLR010000022.1"/>
</dbReference>
<dbReference type="GO" id="GO:0016746">
    <property type="term" value="F:acyltransferase activity"/>
    <property type="evidence" value="ECO:0007669"/>
    <property type="project" value="UniProtKB-KW"/>
</dbReference>